<reference evidence="1" key="1">
    <citation type="submission" date="2021-06" db="EMBL/GenBank/DDBJ databases">
        <authorList>
            <person name="Gannon L."/>
            <person name="Redgwell R T."/>
            <person name="Michniewski S."/>
            <person name="Harrison D C."/>
            <person name="Millard A."/>
        </authorList>
    </citation>
    <scope>NUCLEOTIDE SEQUENCE</scope>
</reference>
<sequence length="184" mass="21490">MGKLKKFNEYFDTEEMKSPEEIRFLQGKVKDELRSKIKEMEDGQNPDFDALPENLKILSSKLGWEVPYLNNMTTLTDKKKSLTYTNKITDESNGNTLNSNCDIRLTLNNDGSVVPEIDCYVEVNGNKIFKEHSYEPFMSEEDLIKLLKGKYFEIVNKWDEYNKSTISKKFFGDKPGMRFNPRQN</sequence>
<accession>A0A8D9C9K5</accession>
<organism evidence="1">
    <name type="scientific">uncultured marine phage</name>
    <dbReference type="NCBI Taxonomy" id="707152"/>
    <lineage>
        <taxon>Viruses</taxon>
        <taxon>environmental samples</taxon>
    </lineage>
</organism>
<evidence type="ECO:0000313" key="1">
    <source>
        <dbReference type="EMBL" id="CAG7581414.1"/>
    </source>
</evidence>
<dbReference type="EMBL" id="OU342829">
    <property type="protein sequence ID" value="CAG7581414.1"/>
    <property type="molecule type" value="Genomic_DNA"/>
</dbReference>
<name>A0A8D9C9K5_9VIRU</name>
<gene>
    <name evidence="1" type="ORF">SLAVMIC_00830</name>
</gene>
<proteinExistence type="predicted"/>
<protein>
    <submittedName>
        <fullName evidence="1">Uncharacterized protein</fullName>
    </submittedName>
</protein>